<keyword evidence="6" id="KW-1185">Reference proteome</keyword>
<accession>A0A1G7EDS2</accession>
<dbReference type="PRINTS" id="PR00038">
    <property type="entry name" value="HTHLUXR"/>
</dbReference>
<dbReference type="PROSITE" id="PS50043">
    <property type="entry name" value="HTH_LUXR_2"/>
    <property type="match status" value="1"/>
</dbReference>
<sequence>MAMVDDLTRGRAAYRGQVWDEAYAFLGRADQSAALDPDDLEALAESAHFTGRTDRCVEARSRIYTDRLRNGDNRGAAMCAFRVHIVLMLHGDLSPAMGWLARAQRQLQQEPECAVHGYVCVAEAEANFYGGNLAGSLDLARSATRIGTHFTDPDLVNLGLHQAGRALVALGDVSGGTALLDEAMVAVVAREVSAYNCAWIYCSSINVCDYMSDFGRASAWTSAFEKWLCTQPGATAMTGSCRMHRSRIMRLHGAWTDAEREARQACAEQNSTIAVDAGQAWYQVGEIRRLVGDLPAAEEAFGHAGSYGWDVQPGLALLRAAQGRPDAADAGLARALAEHPSDRLARAKLLPAQAEIATAAGNLELARAAADELAAMVGAPLAVRAAAVQVSGAVRLAEGDPAGALPCLRSSAQIWADLDMPYEAARSHQLIGLACRAIGDEDTARLEWDTCRAVFSRLGAVPDLKHTDALLGCAHQTTPLPDGLSAREVEVLRLVAAGLTNQEVATSLSLSKKTVARHLSNIFGKIGVTTRAAATAYSCHHGLD</sequence>
<dbReference type="Gene3D" id="1.10.10.10">
    <property type="entry name" value="Winged helix-like DNA-binding domain superfamily/Winged helix DNA-binding domain"/>
    <property type="match status" value="1"/>
</dbReference>
<dbReference type="STRING" id="168276.SAMN05444580_12350"/>
<evidence type="ECO:0000256" key="3">
    <source>
        <dbReference type="ARBA" id="ARBA00023163"/>
    </source>
</evidence>
<dbReference type="SMART" id="SM00421">
    <property type="entry name" value="HTH_LUXR"/>
    <property type="match status" value="1"/>
</dbReference>
<dbReference type="EMBL" id="FNAB01000023">
    <property type="protein sequence ID" value="SDE61535.1"/>
    <property type="molecule type" value="Genomic_DNA"/>
</dbReference>
<dbReference type="SUPFAM" id="SSF46894">
    <property type="entry name" value="C-terminal effector domain of the bipartite response regulators"/>
    <property type="match status" value="1"/>
</dbReference>
<dbReference type="AlphaFoldDB" id="A0A1G7EDS2"/>
<keyword evidence="1" id="KW-0805">Transcription regulation</keyword>
<keyword evidence="2" id="KW-0238">DNA-binding</keyword>
<dbReference type="GO" id="GO:0003677">
    <property type="term" value="F:DNA binding"/>
    <property type="evidence" value="ECO:0007669"/>
    <property type="project" value="UniProtKB-KW"/>
</dbReference>
<organism evidence="5 6">
    <name type="scientific">Rhodococcus tukisamuensis</name>
    <dbReference type="NCBI Taxonomy" id="168276"/>
    <lineage>
        <taxon>Bacteria</taxon>
        <taxon>Bacillati</taxon>
        <taxon>Actinomycetota</taxon>
        <taxon>Actinomycetes</taxon>
        <taxon>Mycobacteriales</taxon>
        <taxon>Nocardiaceae</taxon>
        <taxon>Rhodococcus</taxon>
    </lineage>
</organism>
<evidence type="ECO:0000259" key="4">
    <source>
        <dbReference type="PROSITE" id="PS50043"/>
    </source>
</evidence>
<dbReference type="PROSITE" id="PS00622">
    <property type="entry name" value="HTH_LUXR_1"/>
    <property type="match status" value="1"/>
</dbReference>
<evidence type="ECO:0000313" key="6">
    <source>
        <dbReference type="Proteomes" id="UP000199417"/>
    </source>
</evidence>
<proteinExistence type="predicted"/>
<name>A0A1G7EDS2_9NOCA</name>
<dbReference type="InterPro" id="IPR036388">
    <property type="entry name" value="WH-like_DNA-bd_sf"/>
</dbReference>
<evidence type="ECO:0000313" key="5">
    <source>
        <dbReference type="EMBL" id="SDE61535.1"/>
    </source>
</evidence>
<gene>
    <name evidence="5" type="ORF">SAMN05444580_12350</name>
</gene>
<keyword evidence="3" id="KW-0804">Transcription</keyword>
<reference evidence="5 6" key="1">
    <citation type="submission" date="2016-10" db="EMBL/GenBank/DDBJ databases">
        <authorList>
            <person name="de Groot N.N."/>
        </authorList>
    </citation>
    <scope>NUCLEOTIDE SEQUENCE [LARGE SCALE GENOMIC DNA]</scope>
    <source>
        <strain evidence="5 6">JCM 11308</strain>
    </source>
</reference>
<dbReference type="Proteomes" id="UP000199417">
    <property type="component" value="Unassembled WGS sequence"/>
</dbReference>
<dbReference type="PANTHER" id="PTHR44688">
    <property type="entry name" value="DNA-BINDING TRANSCRIPTIONAL ACTIVATOR DEVR_DOSR"/>
    <property type="match status" value="1"/>
</dbReference>
<dbReference type="RefSeq" id="WP_072843743.1">
    <property type="nucleotide sequence ID" value="NZ_FNAB01000023.1"/>
</dbReference>
<feature type="domain" description="HTH luxR-type" evidence="4">
    <location>
        <begin position="477"/>
        <end position="542"/>
    </location>
</feature>
<dbReference type="Pfam" id="PF00196">
    <property type="entry name" value="GerE"/>
    <property type="match status" value="1"/>
</dbReference>
<dbReference type="PANTHER" id="PTHR44688:SF16">
    <property type="entry name" value="DNA-BINDING TRANSCRIPTIONAL ACTIVATOR DEVR_DOSR"/>
    <property type="match status" value="1"/>
</dbReference>
<protein>
    <submittedName>
        <fullName evidence="5">Regulatory protein, luxR family</fullName>
    </submittedName>
</protein>
<dbReference type="InterPro" id="IPR011990">
    <property type="entry name" value="TPR-like_helical_dom_sf"/>
</dbReference>
<dbReference type="SUPFAM" id="SSF48452">
    <property type="entry name" value="TPR-like"/>
    <property type="match status" value="1"/>
</dbReference>
<dbReference type="CDD" id="cd06170">
    <property type="entry name" value="LuxR_C_like"/>
    <property type="match status" value="1"/>
</dbReference>
<evidence type="ECO:0000256" key="2">
    <source>
        <dbReference type="ARBA" id="ARBA00023125"/>
    </source>
</evidence>
<dbReference type="InterPro" id="IPR000792">
    <property type="entry name" value="Tscrpt_reg_LuxR_C"/>
</dbReference>
<dbReference type="Gene3D" id="1.25.40.10">
    <property type="entry name" value="Tetratricopeptide repeat domain"/>
    <property type="match status" value="1"/>
</dbReference>
<dbReference type="GO" id="GO:0006355">
    <property type="term" value="P:regulation of DNA-templated transcription"/>
    <property type="evidence" value="ECO:0007669"/>
    <property type="project" value="InterPro"/>
</dbReference>
<evidence type="ECO:0000256" key="1">
    <source>
        <dbReference type="ARBA" id="ARBA00023015"/>
    </source>
</evidence>
<dbReference type="InterPro" id="IPR016032">
    <property type="entry name" value="Sig_transdc_resp-reg_C-effctor"/>
</dbReference>